<name>A0A2M7G8Z7_9BACT</name>
<feature type="domain" description="AB hydrolase-1" evidence="1">
    <location>
        <begin position="14"/>
        <end position="243"/>
    </location>
</feature>
<dbReference type="InterPro" id="IPR050228">
    <property type="entry name" value="Carboxylesterase_BioH"/>
</dbReference>
<dbReference type="EMBL" id="PFFQ01000012">
    <property type="protein sequence ID" value="PIW18580.1"/>
    <property type="molecule type" value="Genomic_DNA"/>
</dbReference>
<evidence type="ECO:0000259" key="1">
    <source>
        <dbReference type="Pfam" id="PF12697"/>
    </source>
</evidence>
<accession>A0A2M7G8Z7</accession>
<dbReference type="PANTHER" id="PTHR43194">
    <property type="entry name" value="HYDROLASE ALPHA/BETA FOLD FAMILY"/>
    <property type="match status" value="1"/>
</dbReference>
<dbReference type="InterPro" id="IPR000073">
    <property type="entry name" value="AB_hydrolase_1"/>
</dbReference>
<evidence type="ECO:0000313" key="2">
    <source>
        <dbReference type="EMBL" id="PIW18580.1"/>
    </source>
</evidence>
<evidence type="ECO:0000313" key="3">
    <source>
        <dbReference type="Proteomes" id="UP000231019"/>
    </source>
</evidence>
<dbReference type="Proteomes" id="UP000231019">
    <property type="component" value="Unassembled WGS sequence"/>
</dbReference>
<reference evidence="2 3" key="1">
    <citation type="submission" date="2017-09" db="EMBL/GenBank/DDBJ databases">
        <title>Depth-based differentiation of microbial function through sediment-hosted aquifers and enrichment of novel symbionts in the deep terrestrial subsurface.</title>
        <authorList>
            <person name="Probst A.J."/>
            <person name="Ladd B."/>
            <person name="Jarett J.K."/>
            <person name="Geller-Mcgrath D.E."/>
            <person name="Sieber C.M."/>
            <person name="Emerson J.B."/>
            <person name="Anantharaman K."/>
            <person name="Thomas B.C."/>
            <person name="Malmstrom R."/>
            <person name="Stieglmeier M."/>
            <person name="Klingl A."/>
            <person name="Woyke T."/>
            <person name="Ryan C.M."/>
            <person name="Banfield J.F."/>
        </authorList>
    </citation>
    <scope>NUCLEOTIDE SEQUENCE [LARGE SCALE GENOMIC DNA]</scope>
    <source>
        <strain evidence="2">CG17_big_fil_post_rev_8_21_14_2_50_48_46</strain>
    </source>
</reference>
<dbReference type="Gene3D" id="3.40.50.1820">
    <property type="entry name" value="alpha/beta hydrolase"/>
    <property type="match status" value="1"/>
</dbReference>
<keyword evidence="2" id="KW-0378">Hydrolase</keyword>
<dbReference type="SUPFAM" id="SSF53474">
    <property type="entry name" value="alpha/beta-Hydrolases"/>
    <property type="match status" value="1"/>
</dbReference>
<proteinExistence type="predicted"/>
<protein>
    <submittedName>
        <fullName evidence="2">Alpha/beta hydrolase</fullName>
    </submittedName>
</protein>
<dbReference type="PANTHER" id="PTHR43194:SF5">
    <property type="entry name" value="PIMELOYL-[ACYL-CARRIER PROTEIN] METHYL ESTER ESTERASE"/>
    <property type="match status" value="1"/>
</dbReference>
<comment type="caution">
    <text evidence="2">The sequence shown here is derived from an EMBL/GenBank/DDBJ whole genome shotgun (WGS) entry which is preliminary data.</text>
</comment>
<dbReference type="GO" id="GO:0016787">
    <property type="term" value="F:hydrolase activity"/>
    <property type="evidence" value="ECO:0007669"/>
    <property type="project" value="UniProtKB-KW"/>
</dbReference>
<gene>
    <name evidence="2" type="ORF">COW36_04620</name>
</gene>
<dbReference type="InterPro" id="IPR029058">
    <property type="entry name" value="AB_hydrolase_fold"/>
</dbReference>
<organism evidence="2 3">
    <name type="scientific">bacterium (Candidatus Blackallbacteria) CG17_big_fil_post_rev_8_21_14_2_50_48_46</name>
    <dbReference type="NCBI Taxonomy" id="2014261"/>
    <lineage>
        <taxon>Bacteria</taxon>
        <taxon>Candidatus Blackallbacteria</taxon>
    </lineage>
</organism>
<dbReference type="Pfam" id="PF12697">
    <property type="entry name" value="Abhydrolase_6"/>
    <property type="match status" value="1"/>
</dbReference>
<sequence>MTHWFFLRGLIRESGHWLQFPRQFKQAQPESDLHFLEIPGTGHRFQEKSPTSIAGMVEALQADFLRQNSETSAKPWILSISLGAMITLEWLVRYPDQFAGAVLINTSLRGLSPVHHRLQPHNYPWILRLLLVTRDLEARERHLLRLVSNEPHHHLIAASKFAKIQHIRPISRENALRQLYAASQYQLGSKPKQTPILLLNSEGDRFVNPECTRALAKFLELPYQSHPHAGHDLPLDAPEWVIEKILDWQKSLRAS</sequence>
<dbReference type="AlphaFoldDB" id="A0A2M7G8Z7"/>